<organism evidence="1 2">
    <name type="scientific">Streptacidiphilus jiangxiensis</name>
    <dbReference type="NCBI Taxonomy" id="235985"/>
    <lineage>
        <taxon>Bacteria</taxon>
        <taxon>Bacillati</taxon>
        <taxon>Actinomycetota</taxon>
        <taxon>Actinomycetes</taxon>
        <taxon>Kitasatosporales</taxon>
        <taxon>Streptomycetaceae</taxon>
        <taxon>Streptacidiphilus</taxon>
    </lineage>
</organism>
<accession>A0A1H7HRS2</accession>
<evidence type="ECO:0000313" key="1">
    <source>
        <dbReference type="EMBL" id="SEK52868.1"/>
    </source>
</evidence>
<dbReference type="Proteomes" id="UP000183015">
    <property type="component" value="Unassembled WGS sequence"/>
</dbReference>
<sequence length="513" mass="53395">MGNDHDITAAFVLASGPFTGGLLWETVSGKLREAGAEVHAATLSGASGGEAEEEDGEVDLETHIAELVQMIDAVEAPRVVLVGHDYAIHPVLGAVERRVERVARVVYLDAGIPQDGDRPLALVRDPGTHALLAQRPDAVVPVPAPGEWGRWGDTSGLTPEDLERLTALSAPLAGRTLTQPLRLVGAGADVPTSGVLCTAAGVTIAAVQGLVSAGMPQFRFLAEPEVGFFELATGHWPMLSCPDELAATLLRAAAGEGERLTPPTDLPFHRRPFVLGADEAPEVPVVRGSRVDLHLPDGEGPQPAVVFVHGGPLPREGVPSAREWPLYLGYARHAAAQGVVGAVVEHRLHTTADYATAAADVAEAVALVRADPRVDPSRIALWFFSGAGLLLADAFTAPVAPWLRCVAATYPILAPLAGWVGVDPRFRPAAALPDVAPAEGDGLPIVLTRAGLESPEIAATVTEFVAAATDCGATLTVVDVPAGRHGFDAQEPTGESRAAVREAMKAVVAHLQA</sequence>
<dbReference type="InterPro" id="IPR052897">
    <property type="entry name" value="Sec-Metab_Biosynth_Hydrolase"/>
</dbReference>
<gene>
    <name evidence="1" type="ORF">SAMN05414137_102324</name>
</gene>
<reference evidence="2" key="1">
    <citation type="submission" date="2016-10" db="EMBL/GenBank/DDBJ databases">
        <authorList>
            <person name="Varghese N."/>
        </authorList>
    </citation>
    <scope>NUCLEOTIDE SEQUENCE [LARGE SCALE GENOMIC DNA]</scope>
    <source>
        <strain evidence="2">DSM 45096 / BCRC 16803 / CGMCC 4.1857 / CIP 109030 / JCM 12277 / KCTC 19219 / NBRC 100920 / 33214</strain>
    </source>
</reference>
<dbReference type="PANTHER" id="PTHR37017">
    <property type="entry name" value="AB HYDROLASE-1 DOMAIN-CONTAINING PROTEIN-RELATED"/>
    <property type="match status" value="1"/>
</dbReference>
<protein>
    <submittedName>
        <fullName evidence="1">Acetyl esterase/lipase</fullName>
    </submittedName>
</protein>
<dbReference type="AlphaFoldDB" id="A0A1H7HRS2"/>
<dbReference type="STRING" id="235985.SAMN05414137_102324"/>
<dbReference type="SUPFAM" id="SSF53474">
    <property type="entry name" value="alpha/beta-Hydrolases"/>
    <property type="match status" value="2"/>
</dbReference>
<dbReference type="eggNOG" id="COG1506">
    <property type="taxonomic scope" value="Bacteria"/>
</dbReference>
<dbReference type="PANTHER" id="PTHR37017:SF10">
    <property type="entry name" value="AB HYDROLASE-1 DOMAIN-CONTAINING PROTEIN"/>
    <property type="match status" value="1"/>
</dbReference>
<dbReference type="Gene3D" id="3.40.50.1820">
    <property type="entry name" value="alpha/beta hydrolase"/>
    <property type="match status" value="2"/>
</dbReference>
<keyword evidence="2" id="KW-1185">Reference proteome</keyword>
<evidence type="ECO:0000313" key="2">
    <source>
        <dbReference type="Proteomes" id="UP000183015"/>
    </source>
</evidence>
<dbReference type="OrthoDB" id="9773549at2"/>
<proteinExistence type="predicted"/>
<dbReference type="RefSeq" id="WP_042454473.1">
    <property type="nucleotide sequence ID" value="NZ_BBPN01000033.1"/>
</dbReference>
<dbReference type="EMBL" id="FOAZ01000002">
    <property type="protein sequence ID" value="SEK52868.1"/>
    <property type="molecule type" value="Genomic_DNA"/>
</dbReference>
<name>A0A1H7HRS2_STRJI</name>
<dbReference type="eggNOG" id="COG0596">
    <property type="taxonomic scope" value="Bacteria"/>
</dbReference>
<dbReference type="InterPro" id="IPR029058">
    <property type="entry name" value="AB_hydrolase_fold"/>
</dbReference>